<feature type="transmembrane region" description="Helical" evidence="1">
    <location>
        <begin position="31"/>
        <end position="53"/>
    </location>
</feature>
<comment type="caution">
    <text evidence="2">The sequence shown here is derived from an EMBL/GenBank/DDBJ whole genome shotgun (WGS) entry which is preliminary data.</text>
</comment>
<feature type="transmembrane region" description="Helical" evidence="1">
    <location>
        <begin position="181"/>
        <end position="201"/>
    </location>
</feature>
<feature type="transmembrane region" description="Helical" evidence="1">
    <location>
        <begin position="73"/>
        <end position="91"/>
    </location>
</feature>
<feature type="transmembrane region" description="Helical" evidence="1">
    <location>
        <begin position="231"/>
        <end position="251"/>
    </location>
</feature>
<evidence type="ECO:0000313" key="2">
    <source>
        <dbReference type="EMBL" id="MBB1088420.1"/>
    </source>
</evidence>
<protein>
    <submittedName>
        <fullName evidence="2">Uncharacterized protein</fullName>
    </submittedName>
</protein>
<organism evidence="2 3">
    <name type="scientific">Marilutibacter penaei</name>
    <dbReference type="NCBI Taxonomy" id="2759900"/>
    <lineage>
        <taxon>Bacteria</taxon>
        <taxon>Pseudomonadati</taxon>
        <taxon>Pseudomonadota</taxon>
        <taxon>Gammaproteobacteria</taxon>
        <taxon>Lysobacterales</taxon>
        <taxon>Lysobacteraceae</taxon>
        <taxon>Marilutibacter</taxon>
    </lineage>
</organism>
<dbReference type="RefSeq" id="WP_182669203.1">
    <property type="nucleotide sequence ID" value="NZ_JACHTE010000005.1"/>
</dbReference>
<evidence type="ECO:0000256" key="1">
    <source>
        <dbReference type="SAM" id="Phobius"/>
    </source>
</evidence>
<sequence>MNEGHRRYSMMRGGLVYRVLDGLGLAHGRRAVSLGIALLVVALALVPLVVASALNGTLVGDRVEMNLLGDYGVLGRFLLAVPLLVVFAPRADAVARRDIRQLISLDIVRRGQRGRLQQALGAMRRARDSMLPEIVCLVLAFSPSLLLSRSNAALDTASSWRFLDGDPTWALFWFDHVSVPLFRFIALIWLWRFVLWSVLLWRLSRLDLVLRPAHPDGAGGLGFLGDTQSRCFAVVALVGGIVLCGEAMNLMLHLDASLLELRYLLGGYVVIATLVLLAPLMLLWPAMVRARRAAMRAYDQLAQRSARTFDRRWRTLSPVGDTTLLDDDDASGMADYGAVHQTASGMSAVPLSRSHLLRMAGVAVLPLLPLVFIEIPILELLKRIVSTLA</sequence>
<gene>
    <name evidence="2" type="ORF">H4F99_07945</name>
</gene>
<keyword evidence="1" id="KW-0472">Membrane</keyword>
<dbReference type="AlphaFoldDB" id="A0A7W3U4G0"/>
<dbReference type="Proteomes" id="UP000552587">
    <property type="component" value="Unassembled WGS sequence"/>
</dbReference>
<feature type="transmembrane region" description="Helical" evidence="1">
    <location>
        <begin position="130"/>
        <end position="148"/>
    </location>
</feature>
<proteinExistence type="predicted"/>
<feature type="transmembrane region" description="Helical" evidence="1">
    <location>
        <begin position="263"/>
        <end position="286"/>
    </location>
</feature>
<keyword evidence="1" id="KW-0812">Transmembrane</keyword>
<name>A0A7W3U4G0_9GAMM</name>
<dbReference type="EMBL" id="JACHTE010000005">
    <property type="protein sequence ID" value="MBB1088420.1"/>
    <property type="molecule type" value="Genomic_DNA"/>
</dbReference>
<keyword evidence="3" id="KW-1185">Reference proteome</keyword>
<accession>A0A7W3U4G0</accession>
<evidence type="ECO:0000313" key="3">
    <source>
        <dbReference type="Proteomes" id="UP000552587"/>
    </source>
</evidence>
<reference evidence="2 3" key="1">
    <citation type="submission" date="2020-07" db="EMBL/GenBank/DDBJ databases">
        <authorList>
            <person name="Xu S."/>
            <person name="Li A."/>
        </authorList>
    </citation>
    <scope>NUCLEOTIDE SEQUENCE [LARGE SCALE GENOMIC DNA]</scope>
    <source>
        <strain evidence="2 3">SG-8</strain>
    </source>
</reference>
<keyword evidence="1" id="KW-1133">Transmembrane helix</keyword>
<feature type="transmembrane region" description="Helical" evidence="1">
    <location>
        <begin position="356"/>
        <end position="378"/>
    </location>
</feature>